<feature type="region of interest" description="Disordered" evidence="1">
    <location>
        <begin position="55"/>
        <end position="75"/>
    </location>
</feature>
<feature type="transmembrane region" description="Helical" evidence="2">
    <location>
        <begin position="27"/>
        <end position="44"/>
    </location>
</feature>
<dbReference type="EMBL" id="CP001349">
    <property type="protein sequence ID" value="ACL55816.1"/>
    <property type="molecule type" value="Genomic_DNA"/>
</dbReference>
<keyword evidence="2" id="KW-0472">Membrane</keyword>
<gene>
    <name evidence="3" type="ordered locus">Mnod_0785</name>
</gene>
<dbReference type="HOGENOM" id="CLU_2666898_0_0_5"/>
<protein>
    <submittedName>
        <fullName evidence="3">Uncharacterized protein</fullName>
    </submittedName>
</protein>
<keyword evidence="4" id="KW-1185">Reference proteome</keyword>
<accession>B8IFA5</accession>
<proteinExistence type="predicted"/>
<evidence type="ECO:0000256" key="2">
    <source>
        <dbReference type="SAM" id="Phobius"/>
    </source>
</evidence>
<sequence length="75" mass="7765">MGRRGDWSADRDSSYDPRNHTVSRADAVMGLVLYACLLGALAALPERTAPLPAIAREAPASPPGSGAAVMQRAGC</sequence>
<dbReference type="AlphaFoldDB" id="B8IFA5"/>
<evidence type="ECO:0000313" key="4">
    <source>
        <dbReference type="Proteomes" id="UP000008207"/>
    </source>
</evidence>
<name>B8IFA5_METNO</name>
<keyword evidence="2" id="KW-1133">Transmembrane helix</keyword>
<dbReference type="KEGG" id="mno:Mnod_0785"/>
<dbReference type="Proteomes" id="UP000008207">
    <property type="component" value="Chromosome"/>
</dbReference>
<evidence type="ECO:0000256" key="1">
    <source>
        <dbReference type="SAM" id="MobiDB-lite"/>
    </source>
</evidence>
<reference evidence="3 4" key="1">
    <citation type="submission" date="2009-01" db="EMBL/GenBank/DDBJ databases">
        <title>Complete sequence of chromosome of Methylobacterium nodulans ORS 2060.</title>
        <authorList>
            <consortium name="US DOE Joint Genome Institute"/>
            <person name="Lucas S."/>
            <person name="Copeland A."/>
            <person name="Lapidus A."/>
            <person name="Glavina del Rio T."/>
            <person name="Dalin E."/>
            <person name="Tice H."/>
            <person name="Bruce D."/>
            <person name="Goodwin L."/>
            <person name="Pitluck S."/>
            <person name="Sims D."/>
            <person name="Brettin T."/>
            <person name="Detter J.C."/>
            <person name="Han C."/>
            <person name="Larimer F."/>
            <person name="Land M."/>
            <person name="Hauser L."/>
            <person name="Kyrpides N."/>
            <person name="Ivanova N."/>
            <person name="Marx C.J."/>
            <person name="Richardson P."/>
        </authorList>
    </citation>
    <scope>NUCLEOTIDE SEQUENCE [LARGE SCALE GENOMIC DNA]</scope>
    <source>
        <strain evidence="4">LMG 21967 / CNCM I-2342 / ORS 2060</strain>
    </source>
</reference>
<evidence type="ECO:0000313" key="3">
    <source>
        <dbReference type="EMBL" id="ACL55816.1"/>
    </source>
</evidence>
<dbReference type="STRING" id="460265.Mnod_0785"/>
<organism evidence="3 4">
    <name type="scientific">Methylobacterium nodulans (strain LMG 21967 / CNCM I-2342 / ORS 2060)</name>
    <dbReference type="NCBI Taxonomy" id="460265"/>
    <lineage>
        <taxon>Bacteria</taxon>
        <taxon>Pseudomonadati</taxon>
        <taxon>Pseudomonadota</taxon>
        <taxon>Alphaproteobacteria</taxon>
        <taxon>Hyphomicrobiales</taxon>
        <taxon>Methylobacteriaceae</taxon>
        <taxon>Methylobacterium</taxon>
    </lineage>
</organism>
<keyword evidence="2" id="KW-0812">Transmembrane</keyword>